<comment type="caution">
    <text evidence="3">The sequence shown here is derived from an EMBL/GenBank/DDBJ whole genome shotgun (WGS) entry which is preliminary data.</text>
</comment>
<dbReference type="SUPFAM" id="SSF56219">
    <property type="entry name" value="DNase I-like"/>
    <property type="match status" value="1"/>
</dbReference>
<dbReference type="AlphaFoldDB" id="A0A2A2KSJ5"/>
<protein>
    <recommendedName>
        <fullName evidence="2">Inositol polyphosphate-related phosphatase domain-containing protein</fullName>
    </recommendedName>
</protein>
<keyword evidence="4" id="KW-1185">Reference proteome</keyword>
<dbReference type="GO" id="GO:0046856">
    <property type="term" value="P:phosphatidylinositol dephosphorylation"/>
    <property type="evidence" value="ECO:0007669"/>
    <property type="project" value="InterPro"/>
</dbReference>
<dbReference type="GO" id="GO:0060378">
    <property type="term" value="P:regulation of brood size"/>
    <property type="evidence" value="ECO:0007669"/>
    <property type="project" value="TreeGrafter"/>
</dbReference>
<gene>
    <name evidence="3" type="ORF">WR25_18762</name>
</gene>
<organism evidence="3 4">
    <name type="scientific">Diploscapter pachys</name>
    <dbReference type="NCBI Taxonomy" id="2018661"/>
    <lineage>
        <taxon>Eukaryota</taxon>
        <taxon>Metazoa</taxon>
        <taxon>Ecdysozoa</taxon>
        <taxon>Nematoda</taxon>
        <taxon>Chromadorea</taxon>
        <taxon>Rhabditida</taxon>
        <taxon>Rhabditina</taxon>
        <taxon>Rhabditomorpha</taxon>
        <taxon>Rhabditoidea</taxon>
        <taxon>Rhabditidae</taxon>
        <taxon>Diploscapter</taxon>
    </lineage>
</organism>
<sequence>MDWKVLIITYNIGMHKGTEEAVDALLADVLRHKPQVVAVGMQEVAHAETMGGVPLTWHRLMVDWMAAKAGMVLLANTFQATNTIAVWIKRNLLGMIRKVDFRFAKNTMGGLTGHKGSIGVRIQLNGIHSIVFVDSHFVHDVIAYERRLAQFASNHECSFPEDKSVRAAFWFGDLNFRVEKEPQEMEELIGKEQTYSVLDTHEQLRRAQTEKKAFANYKEPEIKFRPTYRLCIGSTNYDLKRTPSWCDRVLYKSEHVTPLAYESNANVLSSDHLPVQALLLLNFVPAPTIQWDTVFEHVPPWYSTVPLICRFQHRNNYWAKRGSYMDWVGLFPSTIDDCTTALKWTYVMTCQSQTVQDHFYYVCEFYNVPPGNYRLGYYSLYSKCLNGLSGSIEVIEQPLAEG</sequence>
<dbReference type="InterPro" id="IPR036691">
    <property type="entry name" value="Endo/exonu/phosph_ase_sf"/>
</dbReference>
<dbReference type="Proteomes" id="UP000218231">
    <property type="component" value="Unassembled WGS sequence"/>
</dbReference>
<dbReference type="InterPro" id="IPR041611">
    <property type="entry name" value="SKICH"/>
</dbReference>
<evidence type="ECO:0000313" key="4">
    <source>
        <dbReference type="Proteomes" id="UP000218231"/>
    </source>
</evidence>
<reference evidence="3 4" key="1">
    <citation type="journal article" date="2017" name="Curr. Biol.">
        <title>Genome architecture and evolution of a unichromosomal asexual nematode.</title>
        <authorList>
            <person name="Fradin H."/>
            <person name="Zegar C."/>
            <person name="Gutwein M."/>
            <person name="Lucas J."/>
            <person name="Kovtun M."/>
            <person name="Corcoran D."/>
            <person name="Baugh L.R."/>
            <person name="Kiontke K."/>
            <person name="Gunsalus K."/>
            <person name="Fitch D.H."/>
            <person name="Piano F."/>
        </authorList>
    </citation>
    <scope>NUCLEOTIDE SEQUENCE [LARGE SCALE GENOMIC DNA]</scope>
    <source>
        <strain evidence="3">PF1309</strain>
    </source>
</reference>
<dbReference type="EMBL" id="LIAE01007794">
    <property type="protein sequence ID" value="PAV76966.1"/>
    <property type="molecule type" value="Genomic_DNA"/>
</dbReference>
<dbReference type="SMART" id="SM00128">
    <property type="entry name" value="IPPc"/>
    <property type="match status" value="1"/>
</dbReference>
<dbReference type="GO" id="GO:0098793">
    <property type="term" value="C:presynapse"/>
    <property type="evidence" value="ECO:0007669"/>
    <property type="project" value="GOC"/>
</dbReference>
<evidence type="ECO:0000313" key="3">
    <source>
        <dbReference type="EMBL" id="PAV76966.1"/>
    </source>
</evidence>
<proteinExistence type="inferred from homology"/>
<dbReference type="Pfam" id="PF17751">
    <property type="entry name" value="SKICH"/>
    <property type="match status" value="1"/>
</dbReference>
<dbReference type="InterPro" id="IPR046985">
    <property type="entry name" value="IP5"/>
</dbReference>
<name>A0A2A2KSJ5_9BILA</name>
<evidence type="ECO:0000259" key="2">
    <source>
        <dbReference type="SMART" id="SM00128"/>
    </source>
</evidence>
<dbReference type="PANTHER" id="PTHR11200">
    <property type="entry name" value="INOSITOL 5-PHOSPHATASE"/>
    <property type="match status" value="1"/>
</dbReference>
<dbReference type="Gene3D" id="3.60.10.10">
    <property type="entry name" value="Endonuclease/exonuclease/phosphatase"/>
    <property type="match status" value="1"/>
</dbReference>
<dbReference type="GO" id="GO:0048488">
    <property type="term" value="P:synaptic vesicle endocytosis"/>
    <property type="evidence" value="ECO:0007669"/>
    <property type="project" value="TreeGrafter"/>
</dbReference>
<feature type="domain" description="Inositol polyphosphate-related phosphatase" evidence="2">
    <location>
        <begin position="1"/>
        <end position="287"/>
    </location>
</feature>
<dbReference type="InterPro" id="IPR000300">
    <property type="entry name" value="IPPc"/>
</dbReference>
<dbReference type="GO" id="GO:0004439">
    <property type="term" value="F:phosphatidylinositol-4,5-bisphosphate 5-phosphatase activity"/>
    <property type="evidence" value="ECO:0007669"/>
    <property type="project" value="TreeGrafter"/>
</dbReference>
<dbReference type="PANTHER" id="PTHR11200:SF295">
    <property type="entry name" value="INOSITOL POLYPHOSPHATE 5-PHOSPHATASE"/>
    <property type="match status" value="1"/>
</dbReference>
<dbReference type="OrthoDB" id="62798at2759"/>
<evidence type="ECO:0000256" key="1">
    <source>
        <dbReference type="ARBA" id="ARBA00005910"/>
    </source>
</evidence>
<dbReference type="STRING" id="2018661.A0A2A2KSJ5"/>
<accession>A0A2A2KSJ5</accession>
<comment type="similarity">
    <text evidence="1">Belongs to the inositol 1,4,5-trisphosphate 5-phosphatase type II family.</text>
</comment>
<dbReference type="Pfam" id="PF22669">
    <property type="entry name" value="Exo_endo_phos2"/>
    <property type="match status" value="1"/>
</dbReference>